<dbReference type="STRING" id="254877.A0A1V6SJF7"/>
<dbReference type="InterPro" id="IPR036770">
    <property type="entry name" value="Ankyrin_rpt-contain_sf"/>
</dbReference>
<reference evidence="2" key="1">
    <citation type="journal article" date="2017" name="Nat. Microbiol.">
        <title>Global analysis of biosynthetic gene clusters reveals vast potential of secondary metabolite production in Penicillium species.</title>
        <authorList>
            <person name="Nielsen J.C."/>
            <person name="Grijseels S."/>
            <person name="Prigent S."/>
            <person name="Ji B."/>
            <person name="Dainat J."/>
            <person name="Nielsen K.F."/>
            <person name="Frisvad J.C."/>
            <person name="Workman M."/>
            <person name="Nielsen J."/>
        </authorList>
    </citation>
    <scope>NUCLEOTIDE SEQUENCE [LARGE SCALE GENOMIC DNA]</scope>
    <source>
        <strain evidence="2">IBT 14082</strain>
    </source>
</reference>
<dbReference type="Gene3D" id="1.25.40.20">
    <property type="entry name" value="Ankyrin repeat-containing domain"/>
    <property type="match status" value="1"/>
</dbReference>
<dbReference type="SMART" id="SM00248">
    <property type="entry name" value="ANK"/>
    <property type="match status" value="3"/>
</dbReference>
<evidence type="ECO:0000313" key="1">
    <source>
        <dbReference type="EMBL" id="OQE13879.1"/>
    </source>
</evidence>
<name>A0A1V6SJF7_9EURO</name>
<proteinExistence type="predicted"/>
<organism evidence="1 2">
    <name type="scientific">Penicillium flavigenum</name>
    <dbReference type="NCBI Taxonomy" id="254877"/>
    <lineage>
        <taxon>Eukaryota</taxon>
        <taxon>Fungi</taxon>
        <taxon>Dikarya</taxon>
        <taxon>Ascomycota</taxon>
        <taxon>Pezizomycotina</taxon>
        <taxon>Eurotiomycetes</taxon>
        <taxon>Eurotiomycetidae</taxon>
        <taxon>Eurotiales</taxon>
        <taxon>Aspergillaceae</taxon>
        <taxon>Penicillium</taxon>
    </lineage>
</organism>
<dbReference type="OrthoDB" id="4361052at2759"/>
<evidence type="ECO:0000313" key="2">
    <source>
        <dbReference type="Proteomes" id="UP000191342"/>
    </source>
</evidence>
<dbReference type="EMBL" id="MLQL01000042">
    <property type="protein sequence ID" value="OQE13879.1"/>
    <property type="molecule type" value="Genomic_DNA"/>
</dbReference>
<comment type="caution">
    <text evidence="1">The sequence shown here is derived from an EMBL/GenBank/DDBJ whole genome shotgun (WGS) entry which is preliminary data.</text>
</comment>
<dbReference type="SUPFAM" id="SSF48403">
    <property type="entry name" value="Ankyrin repeat"/>
    <property type="match status" value="1"/>
</dbReference>
<dbReference type="InterPro" id="IPR051616">
    <property type="entry name" value="Cul2-RING_E3_ligase_SR"/>
</dbReference>
<dbReference type="PANTHER" id="PTHR46224">
    <property type="entry name" value="ANKYRIN REPEAT FAMILY PROTEIN"/>
    <property type="match status" value="1"/>
</dbReference>
<keyword evidence="2" id="KW-1185">Reference proteome</keyword>
<dbReference type="Proteomes" id="UP000191342">
    <property type="component" value="Unassembled WGS sequence"/>
</dbReference>
<dbReference type="InterPro" id="IPR002110">
    <property type="entry name" value="Ankyrin_rpt"/>
</dbReference>
<dbReference type="Pfam" id="PF12796">
    <property type="entry name" value="Ank_2"/>
    <property type="match status" value="1"/>
</dbReference>
<protein>
    <submittedName>
        <fullName evidence="1">Uncharacterized protein</fullName>
    </submittedName>
</protein>
<dbReference type="AlphaFoldDB" id="A0A1V6SJF7"/>
<gene>
    <name evidence="1" type="ORF">PENFLA_c042G02321</name>
</gene>
<dbReference type="PANTHER" id="PTHR46224:SF64">
    <property type="entry name" value="IQ MOTIF AND ANKYRIN REPEAT DOMAIN-CONTAINING PROTEIN 1"/>
    <property type="match status" value="1"/>
</dbReference>
<accession>A0A1V6SJF7</accession>
<sequence>MGCRILLQPPPALGGGKWQHSNCAARTQTIVHLLLQRGIDSNRVAYWDTETETSRSWNDPSIDLLEEAIHVGSEPILSLLLDHGAVTNHRVFETMLRQVAGKGHLGIAKLLVESGCGLELMEFAGEYLALHAAVDAGHPGMVWFLLEKGVRPDIHLPRWPFMRCAAVHRDPEIARMPLLHGANPSPEEPPGTNFVPLGLAATLENYAVAQLLRESIDLEEIIR</sequence>